<gene>
    <name evidence="2" type="ORF">PPL_05363</name>
</gene>
<dbReference type="GeneID" id="31360848"/>
<dbReference type="InterPro" id="IPR005123">
    <property type="entry name" value="Oxoglu/Fe-dep_dioxygenase_dom"/>
</dbReference>
<dbReference type="PROSITE" id="PS51471">
    <property type="entry name" value="FE2OG_OXY"/>
    <property type="match status" value="1"/>
</dbReference>
<feature type="domain" description="Fe2OG dioxygenase" evidence="1">
    <location>
        <begin position="23"/>
        <end position="121"/>
    </location>
</feature>
<dbReference type="GO" id="GO:0051213">
    <property type="term" value="F:dioxygenase activity"/>
    <property type="evidence" value="ECO:0007669"/>
    <property type="project" value="InterPro"/>
</dbReference>
<dbReference type="Proteomes" id="UP000001396">
    <property type="component" value="Unassembled WGS sequence"/>
</dbReference>
<dbReference type="SUPFAM" id="SSF51197">
    <property type="entry name" value="Clavaminate synthase-like"/>
    <property type="match status" value="1"/>
</dbReference>
<name>D3B9Z2_HETP5</name>
<dbReference type="InterPro" id="IPR032854">
    <property type="entry name" value="ALKBH3"/>
</dbReference>
<comment type="caution">
    <text evidence="2">The sequence shown here is derived from an EMBL/GenBank/DDBJ whole genome shotgun (WGS) entry which is preliminary data.</text>
</comment>
<protein>
    <recommendedName>
        <fullName evidence="1">Fe2OG dioxygenase domain-containing protein</fullName>
    </recommendedName>
</protein>
<dbReference type="InterPro" id="IPR027450">
    <property type="entry name" value="AlkB-like"/>
</dbReference>
<reference evidence="2 3" key="1">
    <citation type="journal article" date="2011" name="Genome Res.">
        <title>Phylogeny-wide analysis of social amoeba genomes highlights ancient origins for complex intercellular communication.</title>
        <authorList>
            <person name="Heidel A.J."/>
            <person name="Lawal H.M."/>
            <person name="Felder M."/>
            <person name="Schilde C."/>
            <person name="Helps N.R."/>
            <person name="Tunggal B."/>
            <person name="Rivero F."/>
            <person name="John U."/>
            <person name="Schleicher M."/>
            <person name="Eichinger L."/>
            <person name="Platzer M."/>
            <person name="Noegel A.A."/>
            <person name="Schaap P."/>
            <person name="Gloeckner G."/>
        </authorList>
    </citation>
    <scope>NUCLEOTIDE SEQUENCE [LARGE SCALE GENOMIC DNA]</scope>
    <source>
        <strain evidence="3">ATCC 26659 / Pp 5 / PN500</strain>
    </source>
</reference>
<dbReference type="Pfam" id="PF13532">
    <property type="entry name" value="2OG-FeII_Oxy_2"/>
    <property type="match status" value="1"/>
</dbReference>
<evidence type="ECO:0000259" key="1">
    <source>
        <dbReference type="PROSITE" id="PS51471"/>
    </source>
</evidence>
<evidence type="ECO:0000313" key="3">
    <source>
        <dbReference type="Proteomes" id="UP000001396"/>
    </source>
</evidence>
<keyword evidence="3" id="KW-1185">Reference proteome</keyword>
<dbReference type="OMA" id="CDDEREM"/>
<dbReference type="STRING" id="670386.D3B9Z2"/>
<dbReference type="InterPro" id="IPR037151">
    <property type="entry name" value="AlkB-like_sf"/>
</dbReference>
<accession>D3B9Z2</accession>
<evidence type="ECO:0000313" key="2">
    <source>
        <dbReference type="EMBL" id="EFA81379.1"/>
    </source>
</evidence>
<dbReference type="InParanoid" id="D3B9Z2"/>
<dbReference type="PANTHER" id="PTHR31212:SF4">
    <property type="entry name" value="ALPHA-KETOGLUTARATE-DEPENDENT DIOXYGENASE ALKB HOMOLOG 3"/>
    <property type="match status" value="1"/>
</dbReference>
<organism evidence="2 3">
    <name type="scientific">Heterostelium pallidum (strain ATCC 26659 / Pp 5 / PN500)</name>
    <name type="common">Cellular slime mold</name>
    <name type="synonym">Polysphondylium pallidum</name>
    <dbReference type="NCBI Taxonomy" id="670386"/>
    <lineage>
        <taxon>Eukaryota</taxon>
        <taxon>Amoebozoa</taxon>
        <taxon>Evosea</taxon>
        <taxon>Eumycetozoa</taxon>
        <taxon>Dictyostelia</taxon>
        <taxon>Acytosteliales</taxon>
        <taxon>Acytosteliaceae</taxon>
        <taxon>Heterostelium</taxon>
    </lineage>
</organism>
<dbReference type="RefSeq" id="XP_020433497.1">
    <property type="nucleotide sequence ID" value="XM_020576248.1"/>
</dbReference>
<sequence length="121" mass="13531">MISTNSNNINTIELKNDSWIKFTPNFLDEANAKLLDGNDFIGMHADDEAYLPGKTTIASISLGATRTFTVTHSKKKETQEYKLNNGSLIVMGGQCQKNYRHGIPKEPDVVTPRINLTFRKS</sequence>
<proteinExistence type="predicted"/>
<dbReference type="GO" id="GO:0006307">
    <property type="term" value="P:DNA alkylation repair"/>
    <property type="evidence" value="ECO:0007669"/>
    <property type="project" value="InterPro"/>
</dbReference>
<dbReference type="Gene3D" id="2.60.120.590">
    <property type="entry name" value="Alpha-ketoglutarate-dependent dioxygenase AlkB-like"/>
    <property type="match status" value="1"/>
</dbReference>
<dbReference type="PANTHER" id="PTHR31212">
    <property type="entry name" value="ALPHA-KETOGLUTARATE-DEPENDENT DIOXYGENASE ALKB HOMOLOG 3"/>
    <property type="match status" value="1"/>
</dbReference>
<dbReference type="EMBL" id="ADBJ01000025">
    <property type="protein sequence ID" value="EFA81379.1"/>
    <property type="molecule type" value="Genomic_DNA"/>
</dbReference>
<dbReference type="AlphaFoldDB" id="D3B9Z2"/>